<evidence type="ECO:0000259" key="9">
    <source>
        <dbReference type="Pfam" id="PF16733"/>
    </source>
</evidence>
<dbReference type="Gene3D" id="3.30.70.2080">
    <property type="match status" value="1"/>
</dbReference>
<dbReference type="InterPro" id="IPR035952">
    <property type="entry name" value="Rhomboid-like_sf"/>
</dbReference>
<organism evidence="10 11">
    <name type="scientific">Marinobacter zhejiangensis</name>
    <dbReference type="NCBI Taxonomy" id="488535"/>
    <lineage>
        <taxon>Bacteria</taxon>
        <taxon>Pseudomonadati</taxon>
        <taxon>Pseudomonadota</taxon>
        <taxon>Gammaproteobacteria</taxon>
        <taxon>Pseudomonadales</taxon>
        <taxon>Marinobacteraceae</taxon>
        <taxon>Marinobacter</taxon>
    </lineage>
</organism>
<dbReference type="Pfam" id="PF01694">
    <property type="entry name" value="Rhomboid"/>
    <property type="match status" value="1"/>
</dbReference>
<dbReference type="RefSeq" id="WP_092022079.1">
    <property type="nucleotide sequence ID" value="NZ_FOUE01000002.1"/>
</dbReference>
<dbReference type="Pfam" id="PF16733">
    <property type="entry name" value="NRho"/>
    <property type="match status" value="1"/>
</dbReference>
<dbReference type="AlphaFoldDB" id="A0A1I4NGU3"/>
<feature type="transmembrane region" description="Helical" evidence="7">
    <location>
        <begin position="205"/>
        <end position="222"/>
    </location>
</feature>
<feature type="domain" description="Peptidase S54 rhomboid" evidence="8">
    <location>
        <begin position="142"/>
        <end position="278"/>
    </location>
</feature>
<keyword evidence="3 7" id="KW-0812">Transmembrane</keyword>
<gene>
    <name evidence="10" type="ORF">SAMN04487963_1387</name>
</gene>
<dbReference type="PANTHER" id="PTHR43731">
    <property type="entry name" value="RHOMBOID PROTEASE"/>
    <property type="match status" value="1"/>
</dbReference>
<evidence type="ECO:0000313" key="11">
    <source>
        <dbReference type="Proteomes" id="UP000198519"/>
    </source>
</evidence>
<evidence type="ECO:0000256" key="4">
    <source>
        <dbReference type="ARBA" id="ARBA00022801"/>
    </source>
</evidence>
<dbReference type="SUPFAM" id="SSF144091">
    <property type="entry name" value="Rhomboid-like"/>
    <property type="match status" value="1"/>
</dbReference>
<protein>
    <submittedName>
        <fullName evidence="10">GlpG protein</fullName>
    </submittedName>
</protein>
<keyword evidence="4" id="KW-0378">Hydrolase</keyword>
<feature type="domain" description="Rhomboid protease N-terminal" evidence="9">
    <location>
        <begin position="5"/>
        <end position="58"/>
    </location>
</feature>
<dbReference type="Proteomes" id="UP000198519">
    <property type="component" value="Unassembled WGS sequence"/>
</dbReference>
<dbReference type="GO" id="GO:0004252">
    <property type="term" value="F:serine-type endopeptidase activity"/>
    <property type="evidence" value="ECO:0007669"/>
    <property type="project" value="InterPro"/>
</dbReference>
<dbReference type="OrthoDB" id="9778341at2"/>
<feature type="transmembrane region" description="Helical" evidence="7">
    <location>
        <begin position="86"/>
        <end position="105"/>
    </location>
</feature>
<accession>A0A1I4NGU3</accession>
<dbReference type="InterPro" id="IPR031976">
    <property type="entry name" value="NRho"/>
</dbReference>
<dbReference type="InterPro" id="IPR050925">
    <property type="entry name" value="Rhomboid_protease_S54"/>
</dbReference>
<comment type="subcellular location">
    <subcellularLocation>
        <location evidence="1">Membrane</location>
        <topology evidence="1">Multi-pass membrane protein</topology>
    </subcellularLocation>
</comment>
<evidence type="ECO:0000259" key="8">
    <source>
        <dbReference type="Pfam" id="PF01694"/>
    </source>
</evidence>
<dbReference type="InterPro" id="IPR022764">
    <property type="entry name" value="Peptidase_S54_rhomboid_dom"/>
</dbReference>
<evidence type="ECO:0000256" key="1">
    <source>
        <dbReference type="ARBA" id="ARBA00004141"/>
    </source>
</evidence>
<dbReference type="GO" id="GO:0016020">
    <property type="term" value="C:membrane"/>
    <property type="evidence" value="ECO:0007669"/>
    <property type="project" value="UniProtKB-SubCell"/>
</dbReference>
<feature type="transmembrane region" description="Helical" evidence="7">
    <location>
        <begin position="234"/>
        <end position="252"/>
    </location>
</feature>
<name>A0A1I4NGU3_9GAMM</name>
<proteinExistence type="inferred from homology"/>
<dbReference type="Gene3D" id="1.20.1540.10">
    <property type="entry name" value="Rhomboid-like"/>
    <property type="match status" value="1"/>
</dbReference>
<evidence type="ECO:0000256" key="5">
    <source>
        <dbReference type="ARBA" id="ARBA00022989"/>
    </source>
</evidence>
<keyword evidence="11" id="KW-1185">Reference proteome</keyword>
<evidence type="ECO:0000256" key="6">
    <source>
        <dbReference type="ARBA" id="ARBA00023136"/>
    </source>
</evidence>
<sequence>MYRIKQLEADVNLAEFSRWLREQGVNHRITAEGNFQVLWLENPDYTDAVLAALNQFLESPAFRSGVQDSNRSPVYRGGRWQPSPRHAPLVLSLIVIAVVVAWVTGQGTSVLSANLTFVDPRYYEWGTFAQRMASLADSLASGQVWRLITPDFLHFSWTHVIFNSVMLWFLGSQVEWFDGRGRLIALFLVSSLLSNGLQYAVSGPLFGGLSGVVYGVLGYCWLSQQRLPRFQFPPALVVFGVVWMVIGFTPLPEWLGLGRMANEAHLGGFVAGLVMAVLPPRAVRR</sequence>
<evidence type="ECO:0000256" key="7">
    <source>
        <dbReference type="SAM" id="Phobius"/>
    </source>
</evidence>
<reference evidence="11" key="1">
    <citation type="submission" date="2016-10" db="EMBL/GenBank/DDBJ databases">
        <authorList>
            <person name="Varghese N."/>
            <person name="Submissions S."/>
        </authorList>
    </citation>
    <scope>NUCLEOTIDE SEQUENCE [LARGE SCALE GENOMIC DNA]</scope>
    <source>
        <strain evidence="11">CGMCC 1.7061</strain>
    </source>
</reference>
<keyword evidence="5 7" id="KW-1133">Transmembrane helix</keyword>
<dbReference type="EMBL" id="FOUE01000002">
    <property type="protein sequence ID" value="SFM14689.1"/>
    <property type="molecule type" value="Genomic_DNA"/>
</dbReference>
<dbReference type="PANTHER" id="PTHR43731:SF14">
    <property type="entry name" value="PRESENILIN-ASSOCIATED RHOMBOID-LIKE PROTEIN, MITOCHONDRIAL"/>
    <property type="match status" value="1"/>
</dbReference>
<evidence type="ECO:0000256" key="2">
    <source>
        <dbReference type="ARBA" id="ARBA00009045"/>
    </source>
</evidence>
<evidence type="ECO:0000256" key="3">
    <source>
        <dbReference type="ARBA" id="ARBA00022692"/>
    </source>
</evidence>
<keyword evidence="6 7" id="KW-0472">Membrane</keyword>
<comment type="similarity">
    <text evidence="2">Belongs to the peptidase S54 family.</text>
</comment>
<dbReference type="InterPro" id="IPR038244">
    <property type="entry name" value="NRho_sf"/>
</dbReference>
<evidence type="ECO:0000313" key="10">
    <source>
        <dbReference type="EMBL" id="SFM14689.1"/>
    </source>
</evidence>
<feature type="transmembrane region" description="Helical" evidence="7">
    <location>
        <begin position="264"/>
        <end position="283"/>
    </location>
</feature>
<dbReference type="STRING" id="488535.SAMN04487963_1387"/>